<evidence type="ECO:0000313" key="2">
    <source>
        <dbReference type="EMBL" id="AGP40718.1"/>
    </source>
</evidence>
<dbReference type="PATRIC" id="fig|1254432.3.peg.9790"/>
<gene>
    <name evidence="2" type="ORF">SCE1572_43290</name>
</gene>
<sequence>MPREGLRIDAAGDVRSDGAGRHIQRSGWDALSPQRVIGLDGSTLRGGDQSSVM</sequence>
<dbReference type="AlphaFoldDB" id="S4YD28"/>
<accession>S4YD28</accession>
<feature type="compositionally biased region" description="Basic and acidic residues" evidence="1">
    <location>
        <begin position="1"/>
        <end position="20"/>
    </location>
</feature>
<organism evidence="2 3">
    <name type="scientific">Sorangium cellulosum So0157-2</name>
    <dbReference type="NCBI Taxonomy" id="1254432"/>
    <lineage>
        <taxon>Bacteria</taxon>
        <taxon>Pseudomonadati</taxon>
        <taxon>Myxococcota</taxon>
        <taxon>Polyangia</taxon>
        <taxon>Polyangiales</taxon>
        <taxon>Polyangiaceae</taxon>
        <taxon>Sorangium</taxon>
    </lineage>
</organism>
<evidence type="ECO:0000256" key="1">
    <source>
        <dbReference type="SAM" id="MobiDB-lite"/>
    </source>
</evidence>
<feature type="region of interest" description="Disordered" evidence="1">
    <location>
        <begin position="1"/>
        <end position="27"/>
    </location>
</feature>
<reference evidence="2 3" key="1">
    <citation type="journal article" date="2013" name="Sci. Rep.">
        <title>Extraordinary expansion of a Sorangium cellulosum genome from an alkaline milieu.</title>
        <authorList>
            <person name="Han K."/>
            <person name="Li Z.F."/>
            <person name="Peng R."/>
            <person name="Zhu L.P."/>
            <person name="Zhou T."/>
            <person name="Wang L.G."/>
            <person name="Li S.G."/>
            <person name="Zhang X.B."/>
            <person name="Hu W."/>
            <person name="Wu Z.H."/>
            <person name="Qin N."/>
            <person name="Li Y.Z."/>
        </authorList>
    </citation>
    <scope>NUCLEOTIDE SEQUENCE [LARGE SCALE GENOMIC DNA]</scope>
    <source>
        <strain evidence="2 3">So0157-2</strain>
    </source>
</reference>
<dbReference type="KEGG" id="scu:SCE1572_43290"/>
<protein>
    <submittedName>
        <fullName evidence="2">Uncharacterized protein</fullName>
    </submittedName>
</protein>
<dbReference type="Proteomes" id="UP000014803">
    <property type="component" value="Chromosome"/>
</dbReference>
<name>S4YD28_SORCE</name>
<dbReference type="HOGENOM" id="CLU_3066295_0_0_7"/>
<evidence type="ECO:0000313" key="3">
    <source>
        <dbReference type="Proteomes" id="UP000014803"/>
    </source>
</evidence>
<dbReference type="EMBL" id="CP003969">
    <property type="protein sequence ID" value="AGP40718.1"/>
    <property type="molecule type" value="Genomic_DNA"/>
</dbReference>
<proteinExistence type="predicted"/>